<keyword evidence="1 4" id="KW-0808">Transferase</keyword>
<evidence type="ECO:0000313" key="4">
    <source>
        <dbReference type="EMBL" id="NMH91473.1"/>
    </source>
</evidence>
<evidence type="ECO:0000256" key="1">
    <source>
        <dbReference type="ARBA" id="ARBA00022679"/>
    </source>
</evidence>
<dbReference type="EMBL" id="JAAXKZ010000018">
    <property type="protein sequence ID" value="NMH91473.1"/>
    <property type="molecule type" value="Genomic_DNA"/>
</dbReference>
<accession>A0A848DG08</accession>
<dbReference type="InterPro" id="IPR050832">
    <property type="entry name" value="Bact_Acetyltransf"/>
</dbReference>
<sequence length="187" mass="19706">MTCPAASGDAAAAEPFITGPHPVFEPHPDMAQAFGSLWTAVVRSGGAVGFPADAPEEDIRAAAEQAVAEVAARRRQMLILGDGAALAGTVFLRRGAGPVLAHRAEVLKLMVRPDLQGKGWGTALLDAAVAQARALGLEQLLISTRGGTSLPEFYAARGWTEVGRFPGGLRLSADDVRDEHWFQLRLS</sequence>
<evidence type="ECO:0000259" key="3">
    <source>
        <dbReference type="PROSITE" id="PS51186"/>
    </source>
</evidence>
<dbReference type="Gene3D" id="3.40.630.30">
    <property type="match status" value="1"/>
</dbReference>
<name>A0A848DG08_9PSEU</name>
<dbReference type="PROSITE" id="PS51186">
    <property type="entry name" value="GNAT"/>
    <property type="match status" value="1"/>
</dbReference>
<protein>
    <submittedName>
        <fullName evidence="4">GNAT family N-acetyltransferase</fullName>
    </submittedName>
</protein>
<gene>
    <name evidence="4" type="ORF">HF519_07710</name>
</gene>
<dbReference type="AlphaFoldDB" id="A0A848DG08"/>
<dbReference type="InterPro" id="IPR000182">
    <property type="entry name" value="GNAT_dom"/>
</dbReference>
<reference evidence="4 5" key="1">
    <citation type="submission" date="2020-04" db="EMBL/GenBank/DDBJ databases">
        <authorList>
            <person name="Klaysubun C."/>
            <person name="Duangmal K."/>
            <person name="Lipun K."/>
        </authorList>
    </citation>
    <scope>NUCLEOTIDE SEQUENCE [LARGE SCALE GENOMIC DNA]</scope>
    <source>
        <strain evidence="4 5">DSM 45300</strain>
    </source>
</reference>
<dbReference type="SUPFAM" id="SSF55729">
    <property type="entry name" value="Acyl-CoA N-acyltransferases (Nat)"/>
    <property type="match status" value="1"/>
</dbReference>
<dbReference type="GO" id="GO:0016747">
    <property type="term" value="F:acyltransferase activity, transferring groups other than amino-acyl groups"/>
    <property type="evidence" value="ECO:0007669"/>
    <property type="project" value="InterPro"/>
</dbReference>
<organism evidence="4 5">
    <name type="scientific">Pseudonocardia bannensis</name>
    <dbReference type="NCBI Taxonomy" id="630973"/>
    <lineage>
        <taxon>Bacteria</taxon>
        <taxon>Bacillati</taxon>
        <taxon>Actinomycetota</taxon>
        <taxon>Actinomycetes</taxon>
        <taxon>Pseudonocardiales</taxon>
        <taxon>Pseudonocardiaceae</taxon>
        <taxon>Pseudonocardia</taxon>
    </lineage>
</organism>
<dbReference type="Pfam" id="PF00583">
    <property type="entry name" value="Acetyltransf_1"/>
    <property type="match status" value="1"/>
</dbReference>
<feature type="domain" description="N-acetyltransferase" evidence="3">
    <location>
        <begin position="22"/>
        <end position="183"/>
    </location>
</feature>
<dbReference type="InterPro" id="IPR016181">
    <property type="entry name" value="Acyl_CoA_acyltransferase"/>
</dbReference>
<proteinExistence type="predicted"/>
<dbReference type="CDD" id="cd04301">
    <property type="entry name" value="NAT_SF"/>
    <property type="match status" value="1"/>
</dbReference>
<dbReference type="PANTHER" id="PTHR43877">
    <property type="entry name" value="AMINOALKYLPHOSPHONATE N-ACETYLTRANSFERASE-RELATED-RELATED"/>
    <property type="match status" value="1"/>
</dbReference>
<dbReference type="Proteomes" id="UP000586918">
    <property type="component" value="Unassembled WGS sequence"/>
</dbReference>
<dbReference type="RefSeq" id="WP_169411540.1">
    <property type="nucleotide sequence ID" value="NZ_JAAXKZ010000018.1"/>
</dbReference>
<evidence type="ECO:0000256" key="2">
    <source>
        <dbReference type="ARBA" id="ARBA00023315"/>
    </source>
</evidence>
<evidence type="ECO:0000313" key="5">
    <source>
        <dbReference type="Proteomes" id="UP000586918"/>
    </source>
</evidence>
<comment type="caution">
    <text evidence="4">The sequence shown here is derived from an EMBL/GenBank/DDBJ whole genome shotgun (WGS) entry which is preliminary data.</text>
</comment>
<keyword evidence="2" id="KW-0012">Acyltransferase</keyword>
<keyword evidence="5" id="KW-1185">Reference proteome</keyword>